<evidence type="ECO:0000256" key="1">
    <source>
        <dbReference type="ARBA" id="ARBA00022475"/>
    </source>
</evidence>
<keyword evidence="9" id="KW-1208">Phospholipid metabolism</keyword>
<proteinExistence type="predicted"/>
<keyword evidence="3" id="KW-0808">Transferase</keyword>
<evidence type="ECO:0000256" key="2">
    <source>
        <dbReference type="ARBA" id="ARBA00022516"/>
    </source>
</evidence>
<dbReference type="PANTHER" id="PTHR30309:SF0">
    <property type="entry name" value="GLYCEROL-3-PHOSPHATE ACYLTRANSFERASE-RELATED"/>
    <property type="match status" value="1"/>
</dbReference>
<dbReference type="Proteomes" id="UP001204953">
    <property type="component" value="Unassembled WGS sequence"/>
</dbReference>
<keyword evidence="7 10" id="KW-0472">Membrane</keyword>
<keyword evidence="4 10" id="KW-0812">Transmembrane</keyword>
<dbReference type="AlphaFoldDB" id="A0AAE3GZF8"/>
<dbReference type="GO" id="GO:0008654">
    <property type="term" value="P:phospholipid biosynthetic process"/>
    <property type="evidence" value="ECO:0007669"/>
    <property type="project" value="UniProtKB-KW"/>
</dbReference>
<protein>
    <submittedName>
        <fullName evidence="11">Glycerol-3-phosphate acyltransferase</fullName>
    </submittedName>
</protein>
<evidence type="ECO:0000256" key="10">
    <source>
        <dbReference type="SAM" id="Phobius"/>
    </source>
</evidence>
<dbReference type="SMART" id="SM01207">
    <property type="entry name" value="G3P_acyltransf"/>
    <property type="match status" value="1"/>
</dbReference>
<evidence type="ECO:0000256" key="3">
    <source>
        <dbReference type="ARBA" id="ARBA00022679"/>
    </source>
</evidence>
<dbReference type="RefSeq" id="WP_254015342.1">
    <property type="nucleotide sequence ID" value="NZ_JAMZMM010000707.1"/>
</dbReference>
<evidence type="ECO:0000313" key="11">
    <source>
        <dbReference type="EMBL" id="MCP2732638.1"/>
    </source>
</evidence>
<comment type="caution">
    <text evidence="11">The sequence shown here is derived from an EMBL/GenBank/DDBJ whole genome shotgun (WGS) entry which is preliminary data.</text>
</comment>
<reference evidence="11" key="1">
    <citation type="submission" date="2022-06" db="EMBL/GenBank/DDBJ databases">
        <title>New cyanobacteria of genus Symplocastrum in benthos of Lake Baikal.</title>
        <authorList>
            <person name="Sorokovikova E."/>
            <person name="Tikhonova I."/>
            <person name="Krasnopeev A."/>
            <person name="Evseev P."/>
            <person name="Gladkikh A."/>
            <person name="Belykh O."/>
        </authorList>
    </citation>
    <scope>NUCLEOTIDE SEQUENCE</scope>
    <source>
        <strain evidence="11">BBK-W-15</strain>
    </source>
</reference>
<gene>
    <name evidence="11" type="ORF">NJ959_29845</name>
</gene>
<evidence type="ECO:0000256" key="5">
    <source>
        <dbReference type="ARBA" id="ARBA00022989"/>
    </source>
</evidence>
<keyword evidence="8" id="KW-0594">Phospholipid biosynthesis</keyword>
<evidence type="ECO:0000256" key="7">
    <source>
        <dbReference type="ARBA" id="ARBA00023136"/>
    </source>
</evidence>
<keyword evidence="12" id="KW-1185">Reference proteome</keyword>
<feature type="non-terminal residue" evidence="11">
    <location>
        <position position="1"/>
    </location>
</feature>
<accession>A0AAE3GZF8</accession>
<evidence type="ECO:0000256" key="9">
    <source>
        <dbReference type="ARBA" id="ARBA00023264"/>
    </source>
</evidence>
<sequence>RCCLSVFAAASALVSRRGVVAGWLAGGRCGDVGPVIGDALWVAAMLEPVLGRVLDPWLKFTGGKGVATSLGALLAVFPHLTVPAAAAFAVFAVVLAGLRYMSVAAMSGAVSLPFLVVLGWWLGRSGTSSNPTAAGFESLTPALTLSVLVAVLVLWTHRGNIRRLRAGTEPKIHERVTAK</sequence>
<feature type="transmembrane region" description="Helical" evidence="10">
    <location>
        <begin position="103"/>
        <end position="122"/>
    </location>
</feature>
<evidence type="ECO:0000256" key="6">
    <source>
        <dbReference type="ARBA" id="ARBA00023098"/>
    </source>
</evidence>
<organism evidence="11 12">
    <name type="scientific">Limnofasciculus baicalensis BBK-W-15</name>
    <dbReference type="NCBI Taxonomy" id="2699891"/>
    <lineage>
        <taxon>Bacteria</taxon>
        <taxon>Bacillati</taxon>
        <taxon>Cyanobacteriota</taxon>
        <taxon>Cyanophyceae</taxon>
        <taxon>Coleofasciculales</taxon>
        <taxon>Coleofasciculaceae</taxon>
        <taxon>Limnofasciculus</taxon>
        <taxon>Limnofasciculus baicalensis</taxon>
    </lineage>
</organism>
<name>A0AAE3GZF8_9CYAN</name>
<evidence type="ECO:0000256" key="8">
    <source>
        <dbReference type="ARBA" id="ARBA00023209"/>
    </source>
</evidence>
<keyword evidence="11" id="KW-0012">Acyltransferase</keyword>
<keyword evidence="6" id="KW-0443">Lipid metabolism</keyword>
<keyword evidence="1" id="KW-1003">Cell membrane</keyword>
<keyword evidence="2" id="KW-0444">Lipid biosynthesis</keyword>
<dbReference type="Pfam" id="PF02660">
    <property type="entry name" value="G3P_acyltransf"/>
    <property type="match status" value="1"/>
</dbReference>
<dbReference type="InterPro" id="IPR003811">
    <property type="entry name" value="G3P_acylTferase_PlsY"/>
</dbReference>
<evidence type="ECO:0000313" key="12">
    <source>
        <dbReference type="Proteomes" id="UP001204953"/>
    </source>
</evidence>
<dbReference type="EMBL" id="JAMZMM010000707">
    <property type="protein sequence ID" value="MCP2732638.1"/>
    <property type="molecule type" value="Genomic_DNA"/>
</dbReference>
<dbReference type="GO" id="GO:0043772">
    <property type="term" value="F:acyl-phosphate glycerol-3-phosphate acyltransferase activity"/>
    <property type="evidence" value="ECO:0007669"/>
    <property type="project" value="InterPro"/>
</dbReference>
<keyword evidence="5 10" id="KW-1133">Transmembrane helix</keyword>
<dbReference type="GO" id="GO:0005886">
    <property type="term" value="C:plasma membrane"/>
    <property type="evidence" value="ECO:0007669"/>
    <property type="project" value="InterPro"/>
</dbReference>
<feature type="transmembrane region" description="Helical" evidence="10">
    <location>
        <begin position="70"/>
        <end position="96"/>
    </location>
</feature>
<evidence type="ECO:0000256" key="4">
    <source>
        <dbReference type="ARBA" id="ARBA00022692"/>
    </source>
</evidence>
<dbReference type="PANTHER" id="PTHR30309">
    <property type="entry name" value="INNER MEMBRANE PROTEIN YGIH"/>
    <property type="match status" value="1"/>
</dbReference>
<feature type="transmembrane region" description="Helical" evidence="10">
    <location>
        <begin position="134"/>
        <end position="155"/>
    </location>
</feature>